<dbReference type="InterPro" id="IPR044862">
    <property type="entry name" value="Pro_4_hyd_alph_FE2OG_OXY"/>
</dbReference>
<organism evidence="8 9">
    <name type="scientific">Colletotrichum incanum</name>
    <name type="common">Soybean anthracnose fungus</name>
    <dbReference type="NCBI Taxonomy" id="1573173"/>
    <lineage>
        <taxon>Eukaryota</taxon>
        <taxon>Fungi</taxon>
        <taxon>Dikarya</taxon>
        <taxon>Ascomycota</taxon>
        <taxon>Pezizomycotina</taxon>
        <taxon>Sordariomycetes</taxon>
        <taxon>Hypocreomycetidae</taxon>
        <taxon>Glomerellales</taxon>
        <taxon>Glomerellaceae</taxon>
        <taxon>Colletotrichum</taxon>
        <taxon>Colletotrichum spaethianum species complex</taxon>
    </lineage>
</organism>
<dbReference type="PANTHER" id="PTHR10869">
    <property type="entry name" value="PROLYL 4-HYDROXYLASE ALPHA SUBUNIT"/>
    <property type="match status" value="1"/>
</dbReference>
<comment type="cofactor">
    <cofactor evidence="1">
        <name>L-ascorbate</name>
        <dbReference type="ChEBI" id="CHEBI:38290"/>
    </cofactor>
</comment>
<dbReference type="AlphaFoldDB" id="A0A167DCR4"/>
<comment type="caution">
    <text evidence="8">The sequence shown here is derived from an EMBL/GenBank/DDBJ whole genome shotgun (WGS) entry which is preliminary data.</text>
</comment>
<keyword evidence="9" id="KW-1185">Reference proteome</keyword>
<evidence type="ECO:0000256" key="1">
    <source>
        <dbReference type="ARBA" id="ARBA00001961"/>
    </source>
</evidence>
<dbReference type="Proteomes" id="UP000076584">
    <property type="component" value="Unassembled WGS sequence"/>
</dbReference>
<dbReference type="InterPro" id="IPR045054">
    <property type="entry name" value="P4HA-like"/>
</dbReference>
<keyword evidence="4" id="KW-0560">Oxidoreductase</keyword>
<keyword evidence="2" id="KW-0479">Metal-binding</keyword>
<evidence type="ECO:0000256" key="3">
    <source>
        <dbReference type="ARBA" id="ARBA00022964"/>
    </source>
</evidence>
<dbReference type="GO" id="GO:0031418">
    <property type="term" value="F:L-ascorbic acid binding"/>
    <property type="evidence" value="ECO:0007669"/>
    <property type="project" value="InterPro"/>
</dbReference>
<evidence type="ECO:0000259" key="7">
    <source>
        <dbReference type="PROSITE" id="PS51471"/>
    </source>
</evidence>
<evidence type="ECO:0000256" key="5">
    <source>
        <dbReference type="ARBA" id="ARBA00023004"/>
    </source>
</evidence>
<dbReference type="SMART" id="SM00702">
    <property type="entry name" value="P4Hc"/>
    <property type="match status" value="1"/>
</dbReference>
<dbReference type="GO" id="GO:0004656">
    <property type="term" value="F:procollagen-proline 4-dioxygenase activity"/>
    <property type="evidence" value="ECO:0007669"/>
    <property type="project" value="TreeGrafter"/>
</dbReference>
<proteinExistence type="predicted"/>
<feature type="compositionally biased region" description="Polar residues" evidence="6">
    <location>
        <begin position="20"/>
        <end position="33"/>
    </location>
</feature>
<evidence type="ECO:0000256" key="6">
    <source>
        <dbReference type="SAM" id="MobiDB-lite"/>
    </source>
</evidence>
<dbReference type="GO" id="GO:0005506">
    <property type="term" value="F:iron ion binding"/>
    <property type="evidence" value="ECO:0007669"/>
    <property type="project" value="InterPro"/>
</dbReference>
<feature type="region of interest" description="Disordered" evidence="6">
    <location>
        <begin position="1"/>
        <end position="39"/>
    </location>
</feature>
<dbReference type="PROSITE" id="PS51471">
    <property type="entry name" value="FE2OG_OXY"/>
    <property type="match status" value="1"/>
</dbReference>
<dbReference type="PANTHER" id="PTHR10869:SF236">
    <property type="entry name" value="PROLYL 4-HYDROXYLASE ALPHA SUBUNIT DOMAIN-CONTAINING PROTEIN"/>
    <property type="match status" value="1"/>
</dbReference>
<evidence type="ECO:0000313" key="9">
    <source>
        <dbReference type="Proteomes" id="UP000076584"/>
    </source>
</evidence>
<dbReference type="FunFam" id="2.60.120.620:FF:000021">
    <property type="entry name" value="WGS project CABT00000000 data, contig 2.8"/>
    <property type="match status" value="1"/>
</dbReference>
<dbReference type="Pfam" id="PF13640">
    <property type="entry name" value="2OG-FeII_Oxy_3"/>
    <property type="match status" value="1"/>
</dbReference>
<dbReference type="InterPro" id="IPR005123">
    <property type="entry name" value="Oxoglu/Fe-dep_dioxygenase_dom"/>
</dbReference>
<feature type="domain" description="Fe2OG dioxygenase" evidence="7">
    <location>
        <begin position="141"/>
        <end position="256"/>
    </location>
</feature>
<gene>
    <name evidence="8" type="ORF">CI238_07713</name>
</gene>
<evidence type="ECO:0000256" key="4">
    <source>
        <dbReference type="ARBA" id="ARBA00023002"/>
    </source>
</evidence>
<dbReference type="InterPro" id="IPR006620">
    <property type="entry name" value="Pro_4_hyd_alph"/>
</dbReference>
<feature type="compositionally biased region" description="Polar residues" evidence="6">
    <location>
        <begin position="1"/>
        <end position="10"/>
    </location>
</feature>
<name>A0A167DCR4_COLIC</name>
<protein>
    <submittedName>
        <fullName evidence="8">L-ascorbic acid binding protein</fullName>
    </submittedName>
</protein>
<reference evidence="8 9" key="1">
    <citation type="submission" date="2015-06" db="EMBL/GenBank/DDBJ databases">
        <title>Survival trade-offs in plant roots during colonization by closely related pathogenic and mutualistic fungi.</title>
        <authorList>
            <person name="Hacquard S."/>
            <person name="Kracher B."/>
            <person name="Hiruma K."/>
            <person name="Weinman A."/>
            <person name="Muench P."/>
            <person name="Garrido Oter R."/>
            <person name="Ver Loren van Themaat E."/>
            <person name="Dallerey J.-F."/>
            <person name="Damm U."/>
            <person name="Henrissat B."/>
            <person name="Lespinet O."/>
            <person name="Thon M."/>
            <person name="Kemen E."/>
            <person name="McHardy A.C."/>
            <person name="Schulze-Lefert P."/>
            <person name="O'Connell R.J."/>
        </authorList>
    </citation>
    <scope>NUCLEOTIDE SEQUENCE [LARGE SCALE GENOMIC DNA]</scope>
    <source>
        <strain evidence="8 9">MAFF 238704</strain>
    </source>
</reference>
<dbReference type="EMBL" id="LFIW01001087">
    <property type="protein sequence ID" value="KZL83700.1"/>
    <property type="molecule type" value="Genomic_DNA"/>
</dbReference>
<keyword evidence="5" id="KW-0408">Iron</keyword>
<accession>A0A167DCR4</accession>
<evidence type="ECO:0000313" key="8">
    <source>
        <dbReference type="EMBL" id="KZL83700.1"/>
    </source>
</evidence>
<dbReference type="Gene3D" id="2.60.120.620">
    <property type="entry name" value="q2cbj1_9rhob like domain"/>
    <property type="match status" value="1"/>
</dbReference>
<dbReference type="GO" id="GO:0005783">
    <property type="term" value="C:endoplasmic reticulum"/>
    <property type="evidence" value="ECO:0007669"/>
    <property type="project" value="TreeGrafter"/>
</dbReference>
<sequence>MGKPKSSNAAKTKAGGGASNGSNTKSATPSTLSAPPAWPQFKPPLPVTDLVPDKLDPCPDKVVLVRNFWPKSLCGFYVTFLRGLPLITTPGRPKRGEAVRVNDRFQVQDAAFAQRLWTETGLRESLGQEDIQGLWGGEVVGLNPNIRIYRYSKGQYFDAHYDDSNNVSLTLDPSTGPVTCKTTWTLLLYLTSSAEGCVGGETVFFPNDRRSAKEEIPVALETGMLLLHKHGDDCMLHEGREVTAGEKWVLRTDLCVRK</sequence>
<evidence type="ECO:0000256" key="2">
    <source>
        <dbReference type="ARBA" id="ARBA00022723"/>
    </source>
</evidence>
<keyword evidence="3" id="KW-0223">Dioxygenase</keyword>